<feature type="domain" description="DUF5753" evidence="1">
    <location>
        <begin position="109"/>
        <end position="274"/>
    </location>
</feature>
<dbReference type="Pfam" id="PF13560">
    <property type="entry name" value="HTH_31"/>
    <property type="match status" value="1"/>
</dbReference>
<dbReference type="eggNOG" id="COG1396">
    <property type="taxonomic scope" value="Bacteria"/>
</dbReference>
<dbReference type="Gene3D" id="1.10.260.40">
    <property type="entry name" value="lambda repressor-like DNA-binding domains"/>
    <property type="match status" value="1"/>
</dbReference>
<evidence type="ECO:0000313" key="3">
    <source>
        <dbReference type="Proteomes" id="UP000192840"/>
    </source>
</evidence>
<dbReference type="InterPro" id="IPR001387">
    <property type="entry name" value="Cro/C1-type_HTH"/>
</dbReference>
<dbReference type="SUPFAM" id="SSF47413">
    <property type="entry name" value="lambda repressor-like DNA-binding domains"/>
    <property type="match status" value="1"/>
</dbReference>
<dbReference type="EMBL" id="FWYC01000019">
    <property type="protein sequence ID" value="SMD23586.1"/>
    <property type="molecule type" value="Genomic_DNA"/>
</dbReference>
<gene>
    <name evidence="2" type="ORF">SAMN05660733_07292</name>
</gene>
<dbReference type="RefSeq" id="WP_338043648.1">
    <property type="nucleotide sequence ID" value="NZ_JOEA01000028.1"/>
</dbReference>
<dbReference type="Pfam" id="PF19054">
    <property type="entry name" value="DUF5753"/>
    <property type="match status" value="1"/>
</dbReference>
<dbReference type="AlphaFoldDB" id="A0A1W2FPK4"/>
<dbReference type="CDD" id="cd00093">
    <property type="entry name" value="HTH_XRE"/>
    <property type="match status" value="1"/>
</dbReference>
<evidence type="ECO:0000313" key="2">
    <source>
        <dbReference type="EMBL" id="SMD23586.1"/>
    </source>
</evidence>
<organism evidence="2 3">
    <name type="scientific">Lentzea albidocapillata</name>
    <dbReference type="NCBI Taxonomy" id="40571"/>
    <lineage>
        <taxon>Bacteria</taxon>
        <taxon>Bacillati</taxon>
        <taxon>Actinomycetota</taxon>
        <taxon>Actinomycetes</taxon>
        <taxon>Pseudonocardiales</taxon>
        <taxon>Pseudonocardiaceae</taxon>
        <taxon>Lentzea</taxon>
    </lineage>
</organism>
<evidence type="ECO:0000259" key="1">
    <source>
        <dbReference type="Pfam" id="PF19054"/>
    </source>
</evidence>
<dbReference type="InterPro" id="IPR010982">
    <property type="entry name" value="Lambda_DNA-bd_dom_sf"/>
</dbReference>
<proteinExistence type="predicted"/>
<keyword evidence="3" id="KW-1185">Reference proteome</keyword>
<sequence>MPKRVSTARGREFGEGVRAAVEGAGLTSREIAEIVGCHESKVSDVLNGKGGVTQVEVALLLGICHTKAPEVAHLMDLFPMRHHGGGWWQEHGTCPPIKLRTAFENLKVAKTLVSWHANMVPFFLQTADYIREVLRASATTPAEELEERAKAHLAMQQALPRNAKRLFFVHESALRLQVGGPEVHAWQMQHLAVTANQSNTTIRIVPTARGAHAGMAGPFTLLTFEKYEPLVWVDTENSSLFAEATDAVKGYNTVVEALANTSLSEDESKELIAEFSENAWTLADESAGLQTPSAGPVPPVP</sequence>
<dbReference type="Proteomes" id="UP000192840">
    <property type="component" value="Unassembled WGS sequence"/>
</dbReference>
<dbReference type="InterPro" id="IPR043917">
    <property type="entry name" value="DUF5753"/>
</dbReference>
<reference evidence="3" key="1">
    <citation type="submission" date="2017-04" db="EMBL/GenBank/DDBJ databases">
        <authorList>
            <person name="Varghese N."/>
            <person name="Submissions S."/>
        </authorList>
    </citation>
    <scope>NUCLEOTIDE SEQUENCE [LARGE SCALE GENOMIC DNA]</scope>
    <source>
        <strain evidence="3">DSM 44073</strain>
    </source>
</reference>
<name>A0A1W2FPK4_9PSEU</name>
<dbReference type="GO" id="GO:0003677">
    <property type="term" value="F:DNA binding"/>
    <property type="evidence" value="ECO:0007669"/>
    <property type="project" value="InterPro"/>
</dbReference>
<accession>A0A1W2FPK4</accession>
<protein>
    <recommendedName>
        <fullName evidence="1">DUF5753 domain-containing protein</fullName>
    </recommendedName>
</protein>
<dbReference type="STRING" id="40571.SAMN05660733_07292"/>